<proteinExistence type="predicted"/>
<dbReference type="AlphaFoldDB" id="A0A2D1U7L7"/>
<reference evidence="2 3" key="1">
    <citation type="submission" date="2017-10" db="EMBL/GenBank/DDBJ databases">
        <title>Whole genome of Pedobacter ginsengisoli T01R-27 isolated from tomato rhizosphere.</title>
        <authorList>
            <person name="Weon H.-Y."/>
            <person name="Lee S.A."/>
            <person name="Sang M.K."/>
            <person name="Song J."/>
        </authorList>
    </citation>
    <scope>NUCLEOTIDE SEQUENCE [LARGE SCALE GENOMIC DNA]</scope>
    <source>
        <strain evidence="2 3">T01R-27</strain>
    </source>
</reference>
<evidence type="ECO:0000313" key="2">
    <source>
        <dbReference type="EMBL" id="ATP57593.1"/>
    </source>
</evidence>
<sequence>MKSGGININNDYGKKLKLNLAYFYGNTITNNETKNLNEQSITNTIITSFRTDQARRNATTHSLGGLVEWKPDTTESIRYRPALTFSPERYRYSSFLKQSNTQLPELSETDGRNRSRTGNNAFSHNLTYYKRFKKGRSLTINNQLNLNNGNTETYNYNQLTSFSSELESSLFDRYIKNGSKTTGGGLSILYNLPLSKRLTAELFSNSRYYYWAEPLSTFDVNSTSGNYDQFRAEQSNDFERTGFFQNLKPLLNYQISANLRVRVAIDLEIQNVNNKFNTSANDIRQRFTVWFPSLAIDYSGFSMSYFESIDVPTIYNMQPLSRELSAQYTFIGNPKLIASRQRFLRANYYQYITSRLLSISGYANSTFSDNNFVQKAVIDDKGFTAATVVNKDGGQWINGGGSIGKQFKKSKAWQIGLRTGFFGSYNSRIVFLNNDEARQRIRAFGVTQDFTLNYKSVAMVNFNYMYQRSLVDYLNQDFNSVINYSHRLGGSSSLRLPNRIVIDAKYSFIYNPQIAQGFPRSSHIVDLAVSLLTHKKDRGQLKLSVYDLLNQNISVTRYGYLNALITNEQLILKRYVMLNYQYRFNILKRKN</sequence>
<evidence type="ECO:0000256" key="1">
    <source>
        <dbReference type="SAM" id="MobiDB-lite"/>
    </source>
</evidence>
<accession>A0A2D1U7L7</accession>
<protein>
    <recommendedName>
        <fullName evidence="4">Outer membrane protein beta-barrel domain-containing protein</fullName>
    </recommendedName>
</protein>
<dbReference type="Proteomes" id="UP000223749">
    <property type="component" value="Chromosome"/>
</dbReference>
<dbReference type="OrthoDB" id="1086219at2"/>
<organism evidence="2 3">
    <name type="scientific">Pedobacter ginsengisoli</name>
    <dbReference type="NCBI Taxonomy" id="363852"/>
    <lineage>
        <taxon>Bacteria</taxon>
        <taxon>Pseudomonadati</taxon>
        <taxon>Bacteroidota</taxon>
        <taxon>Sphingobacteriia</taxon>
        <taxon>Sphingobacteriales</taxon>
        <taxon>Sphingobacteriaceae</taxon>
        <taxon>Pedobacter</taxon>
    </lineage>
</organism>
<evidence type="ECO:0008006" key="4">
    <source>
        <dbReference type="Google" id="ProtNLM"/>
    </source>
</evidence>
<feature type="region of interest" description="Disordered" evidence="1">
    <location>
        <begin position="101"/>
        <end position="120"/>
    </location>
</feature>
<gene>
    <name evidence="2" type="ORF">CPT03_14480</name>
</gene>
<keyword evidence="3" id="KW-1185">Reference proteome</keyword>
<name>A0A2D1U7L7_9SPHI</name>
<dbReference type="RefSeq" id="WP_099439513.1">
    <property type="nucleotide sequence ID" value="NZ_CP024091.1"/>
</dbReference>
<evidence type="ECO:0000313" key="3">
    <source>
        <dbReference type="Proteomes" id="UP000223749"/>
    </source>
</evidence>
<dbReference type="EMBL" id="CP024091">
    <property type="protein sequence ID" value="ATP57593.1"/>
    <property type="molecule type" value="Genomic_DNA"/>
</dbReference>
<dbReference type="KEGG" id="pgs:CPT03_14480"/>